<dbReference type="RefSeq" id="WP_071629670.1">
    <property type="nucleotide sequence ID" value="NZ_CP022375.1"/>
</dbReference>
<dbReference type="AlphaFoldDB" id="A0A345JSW2"/>
<organism evidence="2 3">
    <name type="scientific">Francisella opportunistica</name>
    <dbReference type="NCBI Taxonomy" id="2016517"/>
    <lineage>
        <taxon>Bacteria</taxon>
        <taxon>Pseudomonadati</taxon>
        <taxon>Pseudomonadota</taxon>
        <taxon>Gammaproteobacteria</taxon>
        <taxon>Thiotrichales</taxon>
        <taxon>Francisellaceae</taxon>
        <taxon>Francisella</taxon>
    </lineage>
</organism>
<protein>
    <submittedName>
        <fullName evidence="2">Uncharacterized protein</fullName>
    </submittedName>
</protein>
<name>A0A345JSW2_9GAMM</name>
<reference evidence="2 3" key="1">
    <citation type="submission" date="2017-07" db="EMBL/GenBank/DDBJ databases">
        <title>Complete genome sequences and comparative analysis of the novel pathogen Francisella opportunistica.</title>
        <authorList>
            <person name="Dietrich E.A."/>
            <person name="Kingry L.C."/>
            <person name="Petersen J.M."/>
        </authorList>
    </citation>
    <scope>NUCLEOTIDE SEQUENCE [LARGE SCALE GENOMIC DNA]</scope>
    <source>
        <strain evidence="2 3">14-2155</strain>
    </source>
</reference>
<dbReference type="KEGG" id="foo:CGC45_07350"/>
<accession>A0A345JSW2</accession>
<keyword evidence="3" id="KW-1185">Reference proteome</keyword>
<gene>
    <name evidence="2" type="ORF">CGC43_07345</name>
</gene>
<evidence type="ECO:0000256" key="1">
    <source>
        <dbReference type="SAM" id="SignalP"/>
    </source>
</evidence>
<dbReference type="EMBL" id="CP022375">
    <property type="protein sequence ID" value="AXH30408.1"/>
    <property type="molecule type" value="Genomic_DNA"/>
</dbReference>
<sequence length="78" mass="8917">MKKLLFLIFFFSFLQLPATTISNDYDFTNSSPPYLASSNFYSDINNNLKTDHKKNNFTIQAQNKTRGGYIGMTSSLSF</sequence>
<evidence type="ECO:0000313" key="2">
    <source>
        <dbReference type="EMBL" id="AXH30408.1"/>
    </source>
</evidence>
<feature type="chain" id="PRO_5016666465" evidence="1">
    <location>
        <begin position="19"/>
        <end position="78"/>
    </location>
</feature>
<dbReference type="Proteomes" id="UP000253862">
    <property type="component" value="Chromosome"/>
</dbReference>
<feature type="signal peptide" evidence="1">
    <location>
        <begin position="1"/>
        <end position="18"/>
    </location>
</feature>
<evidence type="ECO:0000313" key="3">
    <source>
        <dbReference type="Proteomes" id="UP000253862"/>
    </source>
</evidence>
<keyword evidence="1" id="KW-0732">Signal</keyword>
<proteinExistence type="predicted"/>